<dbReference type="GO" id="GO:0005576">
    <property type="term" value="C:extracellular region"/>
    <property type="evidence" value="ECO:0007669"/>
    <property type="project" value="UniProtKB-SubCell"/>
</dbReference>
<evidence type="ECO:0000256" key="4">
    <source>
        <dbReference type="ARBA" id="ARBA00022525"/>
    </source>
</evidence>
<dbReference type="Proteomes" id="UP001172457">
    <property type="component" value="Chromosome 3"/>
</dbReference>
<evidence type="ECO:0000256" key="6">
    <source>
        <dbReference type="RuleBase" id="RU367044"/>
    </source>
</evidence>
<proteinExistence type="inferred from homology"/>
<dbReference type="GO" id="GO:0060320">
    <property type="term" value="P:rejection of self pollen"/>
    <property type="evidence" value="ECO:0007669"/>
    <property type="project" value="UniProtKB-KW"/>
</dbReference>
<keyword evidence="8" id="KW-1185">Reference proteome</keyword>
<protein>
    <recommendedName>
        <fullName evidence="6">S-protein homolog</fullName>
    </recommendedName>
</protein>
<keyword evidence="3 6" id="KW-0713">Self-incompatibility</keyword>
<dbReference type="PANTHER" id="PTHR31232">
    <property type="match status" value="1"/>
</dbReference>
<evidence type="ECO:0000256" key="1">
    <source>
        <dbReference type="ARBA" id="ARBA00004613"/>
    </source>
</evidence>
<evidence type="ECO:0000256" key="2">
    <source>
        <dbReference type="ARBA" id="ARBA00005581"/>
    </source>
</evidence>
<comment type="caution">
    <text evidence="7">The sequence shown here is derived from an EMBL/GenBank/DDBJ whole genome shotgun (WGS) entry which is preliminary data.</text>
</comment>
<dbReference type="AlphaFoldDB" id="A0AA38T767"/>
<organism evidence="7 8">
    <name type="scientific">Centaurea solstitialis</name>
    <name type="common">yellow star-thistle</name>
    <dbReference type="NCBI Taxonomy" id="347529"/>
    <lineage>
        <taxon>Eukaryota</taxon>
        <taxon>Viridiplantae</taxon>
        <taxon>Streptophyta</taxon>
        <taxon>Embryophyta</taxon>
        <taxon>Tracheophyta</taxon>
        <taxon>Spermatophyta</taxon>
        <taxon>Magnoliopsida</taxon>
        <taxon>eudicotyledons</taxon>
        <taxon>Gunneridae</taxon>
        <taxon>Pentapetalae</taxon>
        <taxon>asterids</taxon>
        <taxon>campanulids</taxon>
        <taxon>Asterales</taxon>
        <taxon>Asteraceae</taxon>
        <taxon>Carduoideae</taxon>
        <taxon>Cardueae</taxon>
        <taxon>Centaureinae</taxon>
        <taxon>Centaurea</taxon>
    </lineage>
</organism>
<dbReference type="EMBL" id="JARYMX010000003">
    <property type="protein sequence ID" value="KAJ9555629.1"/>
    <property type="molecule type" value="Genomic_DNA"/>
</dbReference>
<dbReference type="InterPro" id="IPR010264">
    <property type="entry name" value="Self-incomp_S1"/>
</dbReference>
<name>A0AA38T767_9ASTR</name>
<gene>
    <name evidence="7" type="ORF">OSB04_010243</name>
</gene>
<sequence length="160" mass="18381">MVHTVHIESEVDNLEFRCQSKDDDLGNVVRNAGEDYDIKFCLNVWKSTLYFCHFYWEGKQQVFDVFSHGALSDKICFGRVHGFKNDCYWSVREDGFYIPKSNIDSPYPLDWLKKPQDGARQLQEASTFQSGTHSPQLSTLAHLSLSEPLPQDISSILSQI</sequence>
<evidence type="ECO:0000313" key="8">
    <source>
        <dbReference type="Proteomes" id="UP001172457"/>
    </source>
</evidence>
<evidence type="ECO:0000256" key="3">
    <source>
        <dbReference type="ARBA" id="ARBA00022471"/>
    </source>
</evidence>
<keyword evidence="5" id="KW-0732">Signal</keyword>
<evidence type="ECO:0000256" key="5">
    <source>
        <dbReference type="ARBA" id="ARBA00022729"/>
    </source>
</evidence>
<keyword evidence="4 6" id="KW-0964">Secreted</keyword>
<comment type="similarity">
    <text evidence="2 6">Belongs to the plant self-incompatibility (S1) protein family.</text>
</comment>
<reference evidence="7" key="1">
    <citation type="submission" date="2023-03" db="EMBL/GenBank/DDBJ databases">
        <title>Chromosome-scale reference genome and RAD-based genetic map of yellow starthistle (Centaurea solstitialis) reveal putative structural variation and QTLs associated with invader traits.</title>
        <authorList>
            <person name="Reatini B."/>
            <person name="Cang F.A."/>
            <person name="Jiang Q."/>
            <person name="Mckibben M.T.W."/>
            <person name="Barker M.S."/>
            <person name="Rieseberg L.H."/>
            <person name="Dlugosch K.M."/>
        </authorList>
    </citation>
    <scope>NUCLEOTIDE SEQUENCE</scope>
    <source>
        <strain evidence="7">CAN-66</strain>
        <tissue evidence="7">Leaf</tissue>
    </source>
</reference>
<accession>A0AA38T767</accession>
<evidence type="ECO:0000313" key="7">
    <source>
        <dbReference type="EMBL" id="KAJ9555629.1"/>
    </source>
</evidence>
<comment type="subcellular location">
    <subcellularLocation>
        <location evidence="1 6">Secreted</location>
    </subcellularLocation>
</comment>
<dbReference type="PANTHER" id="PTHR31232:SF155">
    <property type="entry name" value="PLANT SELF-INCOMPATIBILITY PROTEIN S1 FAMILY"/>
    <property type="match status" value="1"/>
</dbReference>
<dbReference type="Pfam" id="PF05938">
    <property type="entry name" value="Self-incomp_S1"/>
    <property type="match status" value="1"/>
</dbReference>